<feature type="chain" id="PRO_5043968376" evidence="1">
    <location>
        <begin position="25"/>
        <end position="172"/>
    </location>
</feature>
<organism evidence="2 3">
    <name type="scientific">Symbiochloris irregularis</name>
    <dbReference type="NCBI Taxonomy" id="706552"/>
    <lineage>
        <taxon>Eukaryota</taxon>
        <taxon>Viridiplantae</taxon>
        <taxon>Chlorophyta</taxon>
        <taxon>core chlorophytes</taxon>
        <taxon>Trebouxiophyceae</taxon>
        <taxon>Trebouxiales</taxon>
        <taxon>Trebouxiaceae</taxon>
        <taxon>Symbiochloris</taxon>
    </lineage>
</organism>
<reference evidence="2 3" key="1">
    <citation type="journal article" date="2024" name="Nat. Commun.">
        <title>Phylogenomics reveals the evolutionary origins of lichenization in chlorophyte algae.</title>
        <authorList>
            <person name="Puginier C."/>
            <person name="Libourel C."/>
            <person name="Otte J."/>
            <person name="Skaloud P."/>
            <person name="Haon M."/>
            <person name="Grisel S."/>
            <person name="Petersen M."/>
            <person name="Berrin J.G."/>
            <person name="Delaux P.M."/>
            <person name="Dal Grande F."/>
            <person name="Keller J."/>
        </authorList>
    </citation>
    <scope>NUCLEOTIDE SEQUENCE [LARGE SCALE GENOMIC DNA]</scope>
    <source>
        <strain evidence="2 3">SAG 2036</strain>
    </source>
</reference>
<keyword evidence="3" id="KW-1185">Reference proteome</keyword>
<evidence type="ECO:0000256" key="1">
    <source>
        <dbReference type="SAM" id="SignalP"/>
    </source>
</evidence>
<name>A0AAW1PFG9_9CHLO</name>
<gene>
    <name evidence="2" type="ORF">WJX73_010045</name>
</gene>
<accession>A0AAW1PFG9</accession>
<dbReference type="AlphaFoldDB" id="A0AAW1PFG9"/>
<dbReference type="EMBL" id="JALJOQ010000034">
    <property type="protein sequence ID" value="KAK9807140.1"/>
    <property type="molecule type" value="Genomic_DNA"/>
</dbReference>
<sequence length="172" mass="17854">MARNTLKACVVFVVFCLSANGASARRLQQPIGCPANAQSTGDPVGTLLYNQFSVFIAPVELDDEGPADTTVAVIFYGDLCQMAQTRLPSTGTGGQAGSLNYNGLTWLPNPDITITPITIVVGGAPSGTITRDGESVNWGSDANDCRSGVTIQTTFGRSTSAFRCVFSGAGPI</sequence>
<comment type="caution">
    <text evidence="2">The sequence shown here is derived from an EMBL/GenBank/DDBJ whole genome shotgun (WGS) entry which is preliminary data.</text>
</comment>
<keyword evidence="1" id="KW-0732">Signal</keyword>
<evidence type="ECO:0000313" key="2">
    <source>
        <dbReference type="EMBL" id="KAK9807140.1"/>
    </source>
</evidence>
<proteinExistence type="predicted"/>
<feature type="signal peptide" evidence="1">
    <location>
        <begin position="1"/>
        <end position="24"/>
    </location>
</feature>
<protein>
    <submittedName>
        <fullName evidence="2">Uncharacterized protein</fullName>
    </submittedName>
</protein>
<evidence type="ECO:0000313" key="3">
    <source>
        <dbReference type="Proteomes" id="UP001465755"/>
    </source>
</evidence>
<dbReference type="Proteomes" id="UP001465755">
    <property type="component" value="Unassembled WGS sequence"/>
</dbReference>